<gene>
    <name evidence="2" type="ORF">MENT_LOCUS27799</name>
</gene>
<protein>
    <submittedName>
        <fullName evidence="2">Uncharacterized protein</fullName>
    </submittedName>
</protein>
<comment type="caution">
    <text evidence="2">The sequence shown here is derived from an EMBL/GenBank/DDBJ whole genome shotgun (WGS) entry which is preliminary data.</text>
</comment>
<evidence type="ECO:0000313" key="3">
    <source>
        <dbReference type="Proteomes" id="UP000580250"/>
    </source>
</evidence>
<dbReference type="AlphaFoldDB" id="A0A6V7VMB7"/>
<organism evidence="2 3">
    <name type="scientific">Meloidogyne enterolobii</name>
    <name type="common">Root-knot nematode worm</name>
    <name type="synonym">Meloidogyne mayaguensis</name>
    <dbReference type="NCBI Taxonomy" id="390850"/>
    <lineage>
        <taxon>Eukaryota</taxon>
        <taxon>Metazoa</taxon>
        <taxon>Ecdysozoa</taxon>
        <taxon>Nematoda</taxon>
        <taxon>Chromadorea</taxon>
        <taxon>Rhabditida</taxon>
        <taxon>Tylenchina</taxon>
        <taxon>Tylenchomorpha</taxon>
        <taxon>Tylenchoidea</taxon>
        <taxon>Meloidogynidae</taxon>
        <taxon>Meloidogyninae</taxon>
        <taxon>Meloidogyne</taxon>
    </lineage>
</organism>
<feature type="compositionally biased region" description="Polar residues" evidence="1">
    <location>
        <begin position="217"/>
        <end position="226"/>
    </location>
</feature>
<evidence type="ECO:0000256" key="1">
    <source>
        <dbReference type="SAM" id="MobiDB-lite"/>
    </source>
</evidence>
<feature type="compositionally biased region" description="Polar residues" evidence="1">
    <location>
        <begin position="185"/>
        <end position="195"/>
    </location>
</feature>
<sequence length="226" mass="26045">MKKQKFCLIFISFFNYIQNTESVTSKGKHKLNPNAKSFDLKDIQQNNYSPNNYFVGSTSSTIESEDNNPSADLHAIGHLNHHPTFHNNHHTQNNQNLKPPYHTVKYFYKVPGELSTRAHPYIPIDQIKENTVNEDNKSTNYYKDNKNAFEVKSQPPSPKGIFNFKVLHYLSNVHKNDLDQEEESSSFNIEPNNNDIQDEDPSYLIPSDLLDSPKPESGQSKKLNIY</sequence>
<evidence type="ECO:0000313" key="2">
    <source>
        <dbReference type="EMBL" id="CAD2176029.1"/>
    </source>
</evidence>
<accession>A0A6V7VMB7</accession>
<dbReference type="EMBL" id="CAJEWN010000266">
    <property type="protein sequence ID" value="CAD2176029.1"/>
    <property type="molecule type" value="Genomic_DNA"/>
</dbReference>
<proteinExistence type="predicted"/>
<name>A0A6V7VMB7_MELEN</name>
<dbReference type="Proteomes" id="UP000580250">
    <property type="component" value="Unassembled WGS sequence"/>
</dbReference>
<reference evidence="2 3" key="1">
    <citation type="submission" date="2020-08" db="EMBL/GenBank/DDBJ databases">
        <authorList>
            <person name="Koutsovoulos G."/>
            <person name="Danchin GJ E."/>
        </authorList>
    </citation>
    <scope>NUCLEOTIDE SEQUENCE [LARGE SCALE GENOMIC DNA]</scope>
</reference>
<feature type="region of interest" description="Disordered" evidence="1">
    <location>
        <begin position="177"/>
        <end position="226"/>
    </location>
</feature>